<gene>
    <name evidence="1" type="ORF">EF294_16830</name>
</gene>
<dbReference type="OrthoDB" id="9861664at2"/>
<keyword evidence="2" id="KW-1185">Reference proteome</keyword>
<comment type="caution">
    <text evidence="1">The sequence shown here is derived from an EMBL/GenBank/DDBJ whole genome shotgun (WGS) entry which is preliminary data.</text>
</comment>
<sequence>MIPTPLSFDRAWSVLTLVSSARGQRDRWPIEEDLLTLPDEDGEVMIAVAMTALQVRLQRMCDGNPTENQLWLIAGLLEHQLLLPQGYTRAHLYRLLTAIASHDEAAVTSPDVVALLELVWGLTLPADPEGAREQSLRRWRHDNITSGADFTGEDFVMLILGSLDRACPEDWISFEGTVTMATGQLLANLSVTTPAESEAVFTTLILMPDLIGYREAHGLSWLGHIEASDTGAELAVMNRNTTPHPSQLLRISDFYAELPPGPLAEDTPGWLRSYLTEGTIDYGSGQRPVAGPAEALDIVRRKAAERGLGPRFNTRMLVAVRLPVGYRVFMYQPPDTPFDQLIVGSPRFYVGDDCRIYPTRAGFPAHSDEEFRVAFEQRHGYDSTTGDPWVRPAAIIGPRKAGLR</sequence>
<organism evidence="1 2">
    <name type="scientific">Gordonia oryzae</name>
    <dbReference type="NCBI Taxonomy" id="2487349"/>
    <lineage>
        <taxon>Bacteria</taxon>
        <taxon>Bacillati</taxon>
        <taxon>Actinomycetota</taxon>
        <taxon>Actinomycetes</taxon>
        <taxon>Mycobacteriales</taxon>
        <taxon>Gordoniaceae</taxon>
        <taxon>Gordonia</taxon>
    </lineage>
</organism>
<accession>A0A3N4G711</accession>
<evidence type="ECO:0000313" key="2">
    <source>
        <dbReference type="Proteomes" id="UP000267536"/>
    </source>
</evidence>
<protein>
    <submittedName>
        <fullName evidence="1">Uncharacterized protein</fullName>
    </submittedName>
</protein>
<evidence type="ECO:0000313" key="1">
    <source>
        <dbReference type="EMBL" id="RPA58105.1"/>
    </source>
</evidence>
<reference evidence="1 2" key="1">
    <citation type="submission" date="2018-11" db="EMBL/GenBank/DDBJ databases">
        <title>Draft genome sequence of Gordonia sp. RS15-1S isolated from rice stems.</title>
        <authorList>
            <person name="Muangham S."/>
        </authorList>
    </citation>
    <scope>NUCLEOTIDE SEQUENCE [LARGE SCALE GENOMIC DNA]</scope>
    <source>
        <strain evidence="1 2">RS15-1S</strain>
    </source>
</reference>
<proteinExistence type="predicted"/>
<name>A0A3N4G711_9ACTN</name>
<dbReference type="Proteomes" id="UP000267536">
    <property type="component" value="Unassembled WGS sequence"/>
</dbReference>
<dbReference type="RefSeq" id="WP_123932081.1">
    <property type="nucleotide sequence ID" value="NZ_JBPSDP010000013.1"/>
</dbReference>
<dbReference type="EMBL" id="RKMH01000013">
    <property type="protein sequence ID" value="RPA58105.1"/>
    <property type="molecule type" value="Genomic_DNA"/>
</dbReference>
<dbReference type="AlphaFoldDB" id="A0A3N4G711"/>